<dbReference type="PANTHER" id="PTHR36112:SF1">
    <property type="entry name" value="RIBOSOMAL RNA SMALL SUBUNIT METHYLTRANSFERASE J"/>
    <property type="match status" value="1"/>
</dbReference>
<keyword evidence="1" id="KW-0489">Methyltransferase</keyword>
<dbReference type="Proteomes" id="UP000191154">
    <property type="component" value="Unassembled WGS sequence"/>
</dbReference>
<dbReference type="RefSeq" id="WP_077864714.1">
    <property type="nucleotide sequence ID" value="NZ_LZYZ01000002.1"/>
</dbReference>
<dbReference type="EMBL" id="LZYZ01000002">
    <property type="protein sequence ID" value="OOM14451.1"/>
    <property type="molecule type" value="Genomic_DNA"/>
</dbReference>
<dbReference type="InterPro" id="IPR007536">
    <property type="entry name" value="16SrRNA_methylTrfase_J"/>
</dbReference>
<dbReference type="PANTHER" id="PTHR36112">
    <property type="entry name" value="RIBOSOMAL RNA SMALL SUBUNIT METHYLTRANSFERASE J"/>
    <property type="match status" value="1"/>
</dbReference>
<accession>A0A1S8NDV1</accession>
<gene>
    <name evidence="1" type="primary">rsmJ</name>
    <name evidence="1" type="ORF">CLOSAC_13310</name>
</gene>
<dbReference type="EC" id="2.1.1.242" evidence="1"/>
<keyword evidence="1" id="KW-0808">Transferase</keyword>
<protein>
    <submittedName>
        <fullName evidence="1">Ribosomal RNA small subunit methyltransferase J</fullName>
        <ecNumber evidence="1">2.1.1.242</ecNumber>
    </submittedName>
</protein>
<dbReference type="InterPro" id="IPR029063">
    <property type="entry name" value="SAM-dependent_MTases_sf"/>
</dbReference>
<proteinExistence type="predicted"/>
<dbReference type="AlphaFoldDB" id="A0A1S8NDV1"/>
<sequence length="265" mass="30078">MKVAITTTRNPDESLINKAYGIAKELDLPYVKRDNYSIKKISQMNKIECFLFVEKDKIVLKGDDNTFFWHPSTSGLKLNAIKEGFNTPMVEAMNLKEGDRVLDCTLGLATDAIVFASIVGETGKVVGTEVNKYIACITKNGLNDYKDVDEQTKVFMERIDVINSSYEEYILNQPDNSFDVVYFDPMFKRPNKKSETINSFRPFAQQGGLKKENLIQALRVCKKRVVIKERAGSGEFERLGIQKYYGNTKFGSIGYGVIEKENLKK</sequence>
<dbReference type="Pfam" id="PF04445">
    <property type="entry name" value="SAM_MT"/>
    <property type="match status" value="1"/>
</dbReference>
<dbReference type="CDD" id="cd02440">
    <property type="entry name" value="AdoMet_MTases"/>
    <property type="match status" value="1"/>
</dbReference>
<organism evidence="1 2">
    <name type="scientific">Clostridium saccharobutylicum</name>
    <dbReference type="NCBI Taxonomy" id="169679"/>
    <lineage>
        <taxon>Bacteria</taxon>
        <taxon>Bacillati</taxon>
        <taxon>Bacillota</taxon>
        <taxon>Clostridia</taxon>
        <taxon>Eubacteriales</taxon>
        <taxon>Clostridiaceae</taxon>
        <taxon>Clostridium</taxon>
    </lineage>
</organism>
<comment type="caution">
    <text evidence="1">The sequence shown here is derived from an EMBL/GenBank/DDBJ whole genome shotgun (WGS) entry which is preliminary data.</text>
</comment>
<dbReference type="GO" id="GO:0008990">
    <property type="term" value="F:rRNA (guanine-N2-)-methyltransferase activity"/>
    <property type="evidence" value="ECO:0007669"/>
    <property type="project" value="InterPro"/>
</dbReference>
<name>A0A1S8NDV1_CLOSA</name>
<evidence type="ECO:0000313" key="2">
    <source>
        <dbReference type="Proteomes" id="UP000191154"/>
    </source>
</evidence>
<reference evidence="1 2" key="1">
    <citation type="submission" date="2016-05" db="EMBL/GenBank/DDBJ databases">
        <title>Microbial solvent formation.</title>
        <authorList>
            <person name="Poehlein A."/>
            <person name="Montoya Solano J.D."/>
            <person name="Flitsch S."/>
            <person name="Krabben P."/>
            <person name="Duerre P."/>
            <person name="Daniel R."/>
        </authorList>
    </citation>
    <scope>NUCLEOTIDE SEQUENCE [LARGE SCALE GENOMIC DNA]</scope>
    <source>
        <strain evidence="1 2">L1-8</strain>
    </source>
</reference>
<dbReference type="SUPFAM" id="SSF53335">
    <property type="entry name" value="S-adenosyl-L-methionine-dependent methyltransferases"/>
    <property type="match status" value="1"/>
</dbReference>
<dbReference type="Gene3D" id="3.40.50.150">
    <property type="entry name" value="Vaccinia Virus protein VP39"/>
    <property type="match status" value="1"/>
</dbReference>
<evidence type="ECO:0000313" key="1">
    <source>
        <dbReference type="EMBL" id="OOM14451.1"/>
    </source>
</evidence>